<name>A0A1J0R7K8_9TRYP</name>
<protein>
    <submittedName>
        <fullName evidence="2">Variant surface glycoprotein 1125.1554</fullName>
    </submittedName>
</protein>
<dbReference type="VEuPathDB" id="TriTrypDB:Tb11.1720"/>
<dbReference type="EMBL" id="KX699784">
    <property type="protein sequence ID" value="APD73740.1"/>
    <property type="molecule type" value="Genomic_DNA"/>
</dbReference>
<organism evidence="2">
    <name type="scientific">Trypanosoma brucei</name>
    <dbReference type="NCBI Taxonomy" id="5691"/>
    <lineage>
        <taxon>Eukaryota</taxon>
        <taxon>Discoba</taxon>
        <taxon>Euglenozoa</taxon>
        <taxon>Kinetoplastea</taxon>
        <taxon>Metakinetoplastina</taxon>
        <taxon>Trypanosomatida</taxon>
        <taxon>Trypanosomatidae</taxon>
        <taxon>Trypanosoma</taxon>
    </lineage>
</organism>
<reference evidence="2" key="1">
    <citation type="submission" date="2016-08" db="EMBL/GenBank/DDBJ databases">
        <title>VSG repertoire of Trypanosoma brucei EATRO 1125.</title>
        <authorList>
            <person name="Cross G.A."/>
        </authorList>
    </citation>
    <scope>NUCLEOTIDE SEQUENCE</scope>
    <source>
        <strain evidence="2">EATRO 1125</strain>
    </source>
</reference>
<sequence length="283" mass="30188">MKSESLRHAFVMTLVSILPAAAVEIEDTATKAVSTASTAAQHLHKLANKLEQSRPSAIAIRRQAIQAALAYRIRAAFSQDKATQITFLAMAAVTEADLQTLDSQTTEAHKIYERAVCTIKQHETTMLTLHKTQPTTAKVSSTQETAGAELNSVTGMTTCTSTASFTADTTNCTLESETGGVKAADIEPTKHTKIKLVDLAKPPTTFTVTKHCKGTVANTPTASNAVDGACIEQGSDFGGNQDNAIATKLSKKTTNYQTVDVQLFKDVDKSTCTQVSATNPYTE</sequence>
<keyword evidence="1" id="KW-0732">Signal</keyword>
<evidence type="ECO:0000256" key="1">
    <source>
        <dbReference type="SAM" id="SignalP"/>
    </source>
</evidence>
<feature type="chain" id="PRO_5012904592" evidence="1">
    <location>
        <begin position="23"/>
        <end position="283"/>
    </location>
</feature>
<evidence type="ECO:0000313" key="2">
    <source>
        <dbReference type="EMBL" id="APD73740.1"/>
    </source>
</evidence>
<dbReference type="AlphaFoldDB" id="A0A1J0R7K8"/>
<feature type="signal peptide" evidence="1">
    <location>
        <begin position="1"/>
        <end position="22"/>
    </location>
</feature>
<proteinExistence type="predicted"/>
<accession>A0A1J0R7K8</accession>